<evidence type="ECO:0000256" key="1">
    <source>
        <dbReference type="SAM" id="Phobius"/>
    </source>
</evidence>
<feature type="transmembrane region" description="Helical" evidence="1">
    <location>
        <begin position="129"/>
        <end position="147"/>
    </location>
</feature>
<dbReference type="OrthoDB" id="3349377at2759"/>
<keyword evidence="3" id="KW-1185">Reference proteome</keyword>
<keyword evidence="1" id="KW-0812">Transmembrane</keyword>
<protein>
    <submittedName>
        <fullName evidence="2">Uncharacterized protein</fullName>
    </submittedName>
</protein>
<gene>
    <name evidence="2" type="ORF">CVT25_013076</name>
</gene>
<reference evidence="2 3" key="1">
    <citation type="journal article" date="2018" name="Evol. Lett.">
        <title>Horizontal gene cluster transfer increased hallucinogenic mushroom diversity.</title>
        <authorList>
            <person name="Reynolds H.T."/>
            <person name="Vijayakumar V."/>
            <person name="Gluck-Thaler E."/>
            <person name="Korotkin H.B."/>
            <person name="Matheny P.B."/>
            <person name="Slot J.C."/>
        </authorList>
    </citation>
    <scope>NUCLEOTIDE SEQUENCE [LARGE SCALE GENOMIC DNA]</scope>
    <source>
        <strain evidence="2 3">2631</strain>
    </source>
</reference>
<evidence type="ECO:0000313" key="2">
    <source>
        <dbReference type="EMBL" id="PPQ95177.1"/>
    </source>
</evidence>
<feature type="transmembrane region" description="Helical" evidence="1">
    <location>
        <begin position="60"/>
        <end position="80"/>
    </location>
</feature>
<comment type="caution">
    <text evidence="2">The sequence shown here is derived from an EMBL/GenBank/DDBJ whole genome shotgun (WGS) entry which is preliminary data.</text>
</comment>
<sequence length="212" mass="23643">MVTSSVGVWIIATDIPPSEQQICRRVYIHFFTKDVIASAVQIPGGTFCVPRTQNHRFARFWIPALSYETLLCAMALYTALKNFRSTGSFMTRSQNLVQVLIRDSVFYFLIISATYIFCLVWWTHAPDNALLTIIGIAGIGGSPHWLLDRNVIGVCEPYSVPPSNSCIGENSSVSRISTCTTKLIRQSVVLGVSSTFSRYNNDDTYIATRSKL</sequence>
<dbReference type="InParanoid" id="A0A409XWN7"/>
<name>A0A409XWN7_PSICY</name>
<dbReference type="AlphaFoldDB" id="A0A409XWN7"/>
<proteinExistence type="predicted"/>
<feature type="transmembrane region" description="Helical" evidence="1">
    <location>
        <begin position="100"/>
        <end position="123"/>
    </location>
</feature>
<dbReference type="EMBL" id="NHYD01000058">
    <property type="protein sequence ID" value="PPQ95177.1"/>
    <property type="molecule type" value="Genomic_DNA"/>
</dbReference>
<dbReference type="Proteomes" id="UP000283269">
    <property type="component" value="Unassembled WGS sequence"/>
</dbReference>
<keyword evidence="1" id="KW-0472">Membrane</keyword>
<accession>A0A409XWN7</accession>
<organism evidence="2 3">
    <name type="scientific">Psilocybe cyanescens</name>
    <dbReference type="NCBI Taxonomy" id="93625"/>
    <lineage>
        <taxon>Eukaryota</taxon>
        <taxon>Fungi</taxon>
        <taxon>Dikarya</taxon>
        <taxon>Basidiomycota</taxon>
        <taxon>Agaricomycotina</taxon>
        <taxon>Agaricomycetes</taxon>
        <taxon>Agaricomycetidae</taxon>
        <taxon>Agaricales</taxon>
        <taxon>Agaricineae</taxon>
        <taxon>Strophariaceae</taxon>
        <taxon>Psilocybe</taxon>
    </lineage>
</organism>
<keyword evidence="1" id="KW-1133">Transmembrane helix</keyword>
<evidence type="ECO:0000313" key="3">
    <source>
        <dbReference type="Proteomes" id="UP000283269"/>
    </source>
</evidence>